<keyword evidence="3" id="KW-1185">Reference proteome</keyword>
<organism evidence="2 3">
    <name type="scientific">Pisolithus tinctorius Marx 270</name>
    <dbReference type="NCBI Taxonomy" id="870435"/>
    <lineage>
        <taxon>Eukaryota</taxon>
        <taxon>Fungi</taxon>
        <taxon>Dikarya</taxon>
        <taxon>Basidiomycota</taxon>
        <taxon>Agaricomycotina</taxon>
        <taxon>Agaricomycetes</taxon>
        <taxon>Agaricomycetidae</taxon>
        <taxon>Boletales</taxon>
        <taxon>Sclerodermatineae</taxon>
        <taxon>Pisolithaceae</taxon>
        <taxon>Pisolithus</taxon>
    </lineage>
</organism>
<evidence type="ECO:0000313" key="3">
    <source>
        <dbReference type="Proteomes" id="UP000054217"/>
    </source>
</evidence>
<dbReference type="EMBL" id="KN831952">
    <property type="protein sequence ID" value="KIO10379.1"/>
    <property type="molecule type" value="Genomic_DNA"/>
</dbReference>
<evidence type="ECO:0000256" key="1">
    <source>
        <dbReference type="SAM" id="MobiDB-lite"/>
    </source>
</evidence>
<dbReference type="AlphaFoldDB" id="A0A0C3PPJ3"/>
<proteinExistence type="predicted"/>
<reference evidence="2 3" key="1">
    <citation type="submission" date="2014-04" db="EMBL/GenBank/DDBJ databases">
        <authorList>
            <consortium name="DOE Joint Genome Institute"/>
            <person name="Kuo A."/>
            <person name="Kohler A."/>
            <person name="Costa M.D."/>
            <person name="Nagy L.G."/>
            <person name="Floudas D."/>
            <person name="Copeland A."/>
            <person name="Barry K.W."/>
            <person name="Cichocki N."/>
            <person name="Veneault-Fourrey C."/>
            <person name="LaButti K."/>
            <person name="Lindquist E.A."/>
            <person name="Lipzen A."/>
            <person name="Lundell T."/>
            <person name="Morin E."/>
            <person name="Murat C."/>
            <person name="Sun H."/>
            <person name="Tunlid A."/>
            <person name="Henrissat B."/>
            <person name="Grigoriev I.V."/>
            <person name="Hibbett D.S."/>
            <person name="Martin F."/>
            <person name="Nordberg H.P."/>
            <person name="Cantor M.N."/>
            <person name="Hua S.X."/>
        </authorList>
    </citation>
    <scope>NUCLEOTIDE SEQUENCE [LARGE SCALE GENOMIC DNA]</scope>
    <source>
        <strain evidence="2 3">Marx 270</strain>
    </source>
</reference>
<dbReference type="InParanoid" id="A0A0C3PPJ3"/>
<evidence type="ECO:0000313" key="2">
    <source>
        <dbReference type="EMBL" id="KIO10379.1"/>
    </source>
</evidence>
<dbReference type="HOGENOM" id="CLU_1272745_0_0_1"/>
<feature type="region of interest" description="Disordered" evidence="1">
    <location>
        <begin position="198"/>
        <end position="217"/>
    </location>
</feature>
<accession>A0A0C3PPJ3</accession>
<reference evidence="3" key="2">
    <citation type="submission" date="2015-01" db="EMBL/GenBank/DDBJ databases">
        <title>Evolutionary Origins and Diversification of the Mycorrhizal Mutualists.</title>
        <authorList>
            <consortium name="DOE Joint Genome Institute"/>
            <consortium name="Mycorrhizal Genomics Consortium"/>
            <person name="Kohler A."/>
            <person name="Kuo A."/>
            <person name="Nagy L.G."/>
            <person name="Floudas D."/>
            <person name="Copeland A."/>
            <person name="Barry K.W."/>
            <person name="Cichocki N."/>
            <person name="Veneault-Fourrey C."/>
            <person name="LaButti K."/>
            <person name="Lindquist E.A."/>
            <person name="Lipzen A."/>
            <person name="Lundell T."/>
            <person name="Morin E."/>
            <person name="Murat C."/>
            <person name="Riley R."/>
            <person name="Ohm R."/>
            <person name="Sun H."/>
            <person name="Tunlid A."/>
            <person name="Henrissat B."/>
            <person name="Grigoriev I.V."/>
            <person name="Hibbett D.S."/>
            <person name="Martin F."/>
        </authorList>
    </citation>
    <scope>NUCLEOTIDE SEQUENCE [LARGE SCALE GENOMIC DNA]</scope>
    <source>
        <strain evidence="3">Marx 270</strain>
    </source>
</reference>
<gene>
    <name evidence="2" type="ORF">M404DRAFT_904794</name>
</gene>
<dbReference type="Proteomes" id="UP000054217">
    <property type="component" value="Unassembled WGS sequence"/>
</dbReference>
<sequence>MVKTSRITYSSFTLVALSICHPQHTNQPRDMRGVCDNSLQIELRYKSEPTIGGVPDNKRLTLSRGFYQVPIDHVTKANHPMGRTSWKVKLFGLGHSSHIIPPPAYGCRIPPDPTSHLSFLKFSIRQSTSRPCSWKYCESMMKSSRPHQLPRKNATQDNINISFPLPLHMCAQTGVLHSRKRWMVKLLSSPAVTMARPLAREQSTSRRTVGPSRVADM</sequence>
<name>A0A0C3PPJ3_PISTI</name>
<protein>
    <submittedName>
        <fullName evidence="2">Uncharacterized protein</fullName>
    </submittedName>
</protein>